<evidence type="ECO:0000313" key="2">
    <source>
        <dbReference type="Proteomes" id="UP000295764"/>
    </source>
</evidence>
<gene>
    <name evidence="1" type="ORF">EDF64_110158</name>
</gene>
<protein>
    <submittedName>
        <fullName evidence="1">Uncharacterized protein</fullName>
    </submittedName>
</protein>
<sequence>MDDVTLAHPLVDAVGPGFVVSETDAAIVSFSSARMGLVLETRAADLAFVLLTPPTSRLTPAMLAMLRRTSSAWVVREGDRYRAAGSAEVVDDVATAMLAPQASPRTTRLGADEVPWVELIVSVHHPATEQAGIGRTAELLLEGLAGSAPTAWGTVEPATLAWSVGAVTDFARGRAPRPTRLVAVAPVGGGFAAVQLRIERSATGVTEETRLALPRPGGTVPVPGNDSPPVDGPVVDVLADLARRQRVLLATAWRSGGHPDATLAARQRGMPVPLGAVVGAAAVRDLGVDVGTLPVGASTVGPPRVPSLLLDFAPPTAGLTGGAEVEARWRRLAELGTALGPRAVELLGFGAER</sequence>
<dbReference type="InterPro" id="IPR046175">
    <property type="entry name" value="DUF6177"/>
</dbReference>
<dbReference type="AlphaFoldDB" id="A0A4R6DEC1"/>
<organism evidence="1 2">
    <name type="scientific">Curtobacterium flaccumfaciens</name>
    <dbReference type="NCBI Taxonomy" id="2035"/>
    <lineage>
        <taxon>Bacteria</taxon>
        <taxon>Bacillati</taxon>
        <taxon>Actinomycetota</taxon>
        <taxon>Actinomycetes</taxon>
        <taxon>Micrococcales</taxon>
        <taxon>Microbacteriaceae</taxon>
        <taxon>Curtobacterium</taxon>
    </lineage>
</organism>
<dbReference type="OrthoDB" id="5103427at2"/>
<dbReference type="EMBL" id="SNVW01000010">
    <property type="protein sequence ID" value="TDN42897.1"/>
    <property type="molecule type" value="Genomic_DNA"/>
</dbReference>
<reference evidence="1 2" key="1">
    <citation type="submission" date="2019-03" db="EMBL/GenBank/DDBJ databases">
        <title>Genomic analyses of the natural microbiome of Caenorhabditis elegans.</title>
        <authorList>
            <person name="Samuel B."/>
        </authorList>
    </citation>
    <scope>NUCLEOTIDE SEQUENCE [LARGE SCALE GENOMIC DNA]</scope>
    <source>
        <strain evidence="1 2">JUb65</strain>
    </source>
</reference>
<dbReference type="Pfam" id="PF19674">
    <property type="entry name" value="DUF6177"/>
    <property type="match status" value="1"/>
</dbReference>
<proteinExistence type="predicted"/>
<evidence type="ECO:0000313" key="1">
    <source>
        <dbReference type="EMBL" id="TDN42897.1"/>
    </source>
</evidence>
<dbReference type="RefSeq" id="WP_133520623.1">
    <property type="nucleotide sequence ID" value="NZ_SNVW01000010.1"/>
</dbReference>
<accession>A0A4R6DEC1</accession>
<name>A0A4R6DEC1_9MICO</name>
<dbReference type="Proteomes" id="UP000295764">
    <property type="component" value="Unassembled WGS sequence"/>
</dbReference>
<comment type="caution">
    <text evidence="1">The sequence shown here is derived from an EMBL/GenBank/DDBJ whole genome shotgun (WGS) entry which is preliminary data.</text>
</comment>